<accession>B0CC54</accession>
<name>B0CC54_ACAM1</name>
<dbReference type="OrthoDB" id="9827649at2"/>
<dbReference type="Proteomes" id="UP000000268">
    <property type="component" value="Chromosome"/>
</dbReference>
<reference evidence="2 3" key="1">
    <citation type="journal article" date="2008" name="Proc. Natl. Acad. Sci. U.S.A.">
        <title>Niche adaptation and genome expansion in the chlorophyll d-producing cyanobacterium Acaryochloris marina.</title>
        <authorList>
            <person name="Swingley W.D."/>
            <person name="Chen M."/>
            <person name="Cheung P.C."/>
            <person name="Conrad A.L."/>
            <person name="Dejesa L.C."/>
            <person name="Hao J."/>
            <person name="Honchak B.M."/>
            <person name="Karbach L.E."/>
            <person name="Kurdoglu A."/>
            <person name="Lahiri S."/>
            <person name="Mastrian S.D."/>
            <person name="Miyashita H."/>
            <person name="Page L."/>
            <person name="Ramakrishna P."/>
            <person name="Satoh S."/>
            <person name="Sattley W.M."/>
            <person name="Shimada Y."/>
            <person name="Taylor H.L."/>
            <person name="Tomo T."/>
            <person name="Tsuchiya T."/>
            <person name="Wang Z.T."/>
            <person name="Raymond J."/>
            <person name="Mimuro M."/>
            <person name="Blankenship R.E."/>
            <person name="Touchman J.W."/>
        </authorList>
    </citation>
    <scope>NUCLEOTIDE SEQUENCE [LARGE SCALE GENOMIC DNA]</scope>
    <source>
        <strain evidence="3">MBIC 11017</strain>
    </source>
</reference>
<evidence type="ECO:0000313" key="3">
    <source>
        <dbReference type="Proteomes" id="UP000000268"/>
    </source>
</evidence>
<evidence type="ECO:0000313" key="2">
    <source>
        <dbReference type="EMBL" id="ABW25596.1"/>
    </source>
</evidence>
<sequence>MSRSKSILSLGSCAFVALSAILPFGAHAQADPSQLGIPEETTFAIITRMSDTVAARISASSCKDTRDLLKEMRKSKGSKTSELSLEGQLLASARTQPKLQQVVANRVGTALALKLMECNMMNPDTLGALFDKK</sequence>
<gene>
    <name evidence="2" type="ordered locus">AM1_0546</name>
</gene>
<dbReference type="eggNOG" id="ENOG5033BSI">
    <property type="taxonomic scope" value="Bacteria"/>
</dbReference>
<dbReference type="KEGG" id="amr:AM1_0546"/>
<feature type="chain" id="PRO_5002748066" description="DUF4168 domain-containing protein" evidence="1">
    <location>
        <begin position="29"/>
        <end position="133"/>
    </location>
</feature>
<evidence type="ECO:0008006" key="4">
    <source>
        <dbReference type="Google" id="ProtNLM"/>
    </source>
</evidence>
<protein>
    <recommendedName>
        <fullName evidence="4">DUF4168 domain-containing protein</fullName>
    </recommendedName>
</protein>
<organism evidence="2 3">
    <name type="scientific">Acaryochloris marina (strain MBIC 11017)</name>
    <dbReference type="NCBI Taxonomy" id="329726"/>
    <lineage>
        <taxon>Bacteria</taxon>
        <taxon>Bacillati</taxon>
        <taxon>Cyanobacteriota</taxon>
        <taxon>Cyanophyceae</taxon>
        <taxon>Acaryochloridales</taxon>
        <taxon>Acaryochloridaceae</taxon>
        <taxon>Acaryochloris</taxon>
    </lineage>
</organism>
<dbReference type="EMBL" id="CP000828">
    <property type="protein sequence ID" value="ABW25596.1"/>
    <property type="molecule type" value="Genomic_DNA"/>
</dbReference>
<dbReference type="HOGENOM" id="CLU_1902061_0_0_3"/>
<evidence type="ECO:0000256" key="1">
    <source>
        <dbReference type="SAM" id="SignalP"/>
    </source>
</evidence>
<dbReference type="RefSeq" id="WP_012161197.1">
    <property type="nucleotide sequence ID" value="NC_009925.1"/>
</dbReference>
<keyword evidence="3" id="KW-1185">Reference proteome</keyword>
<dbReference type="AlphaFoldDB" id="B0CC54"/>
<keyword evidence="1" id="KW-0732">Signal</keyword>
<proteinExistence type="predicted"/>
<feature type="signal peptide" evidence="1">
    <location>
        <begin position="1"/>
        <end position="28"/>
    </location>
</feature>